<dbReference type="InterPro" id="IPR033655">
    <property type="entry name" value="TGS_RelA/SpoT"/>
</dbReference>
<dbReference type="SMART" id="SM00954">
    <property type="entry name" value="RelA_SpoT"/>
    <property type="match status" value="1"/>
</dbReference>
<dbReference type="InterPro" id="IPR004095">
    <property type="entry name" value="TGS"/>
</dbReference>
<dbReference type="PROSITE" id="PS51671">
    <property type="entry name" value="ACT"/>
    <property type="match status" value="1"/>
</dbReference>
<dbReference type="Proteomes" id="UP000177947">
    <property type="component" value="Unassembled WGS sequence"/>
</dbReference>
<evidence type="ECO:0000313" key="6">
    <source>
        <dbReference type="EMBL" id="OGD38844.1"/>
    </source>
</evidence>
<evidence type="ECO:0000256" key="2">
    <source>
        <dbReference type="RuleBase" id="RU003847"/>
    </source>
</evidence>
<feature type="domain" description="HD" evidence="4">
    <location>
        <begin position="46"/>
        <end position="144"/>
    </location>
</feature>
<dbReference type="InterPro" id="IPR007685">
    <property type="entry name" value="RelA_SpoT"/>
</dbReference>
<dbReference type="EMBL" id="MEYQ01000028">
    <property type="protein sequence ID" value="OGD38844.1"/>
    <property type="molecule type" value="Genomic_DNA"/>
</dbReference>
<comment type="similarity">
    <text evidence="2">Belongs to the relA/spoT family.</text>
</comment>
<dbReference type="SUPFAM" id="SSF55021">
    <property type="entry name" value="ACT-like"/>
    <property type="match status" value="1"/>
</dbReference>
<dbReference type="SUPFAM" id="SSF81271">
    <property type="entry name" value="TGS-like"/>
    <property type="match status" value="1"/>
</dbReference>
<dbReference type="SUPFAM" id="SSF81301">
    <property type="entry name" value="Nucleotidyltransferase"/>
    <property type="match status" value="1"/>
</dbReference>
<dbReference type="CDD" id="cd01668">
    <property type="entry name" value="TGS_RSH"/>
    <property type="match status" value="1"/>
</dbReference>
<dbReference type="GO" id="GO:0005886">
    <property type="term" value="C:plasma membrane"/>
    <property type="evidence" value="ECO:0007669"/>
    <property type="project" value="TreeGrafter"/>
</dbReference>
<evidence type="ECO:0008006" key="8">
    <source>
        <dbReference type="Google" id="ProtNLM"/>
    </source>
</evidence>
<comment type="function">
    <text evidence="2">In eubacteria ppGpp (guanosine 3'-diphosphate 5'-diphosphate) is a mediator of the stringent response that coordinates a variety of cellular activities in response to changes in nutritional abundance.</text>
</comment>
<dbReference type="FunFam" id="3.30.460.10:FF:000001">
    <property type="entry name" value="GTP pyrophosphokinase RelA"/>
    <property type="match status" value="1"/>
</dbReference>
<dbReference type="Gene3D" id="3.30.460.10">
    <property type="entry name" value="Beta Polymerase, domain 2"/>
    <property type="match status" value="1"/>
</dbReference>
<evidence type="ECO:0000313" key="7">
    <source>
        <dbReference type="Proteomes" id="UP000177947"/>
    </source>
</evidence>
<comment type="pathway">
    <text evidence="1">Purine metabolism.</text>
</comment>
<dbReference type="PANTHER" id="PTHR21262">
    <property type="entry name" value="GUANOSINE-3',5'-BIS DIPHOSPHATE 3'-PYROPHOSPHOHYDROLASE"/>
    <property type="match status" value="1"/>
</dbReference>
<dbReference type="FunFam" id="3.10.20.30:FF:000002">
    <property type="entry name" value="GTP pyrophosphokinase (RelA/SpoT)"/>
    <property type="match status" value="1"/>
</dbReference>
<gene>
    <name evidence="6" type="ORF">A2907_00955</name>
</gene>
<dbReference type="InterPro" id="IPR012675">
    <property type="entry name" value="Beta-grasp_dom_sf"/>
</dbReference>
<dbReference type="Gene3D" id="3.10.20.30">
    <property type="match status" value="1"/>
</dbReference>
<feature type="domain" description="ACT" evidence="3">
    <location>
        <begin position="498"/>
        <end position="573"/>
    </location>
</feature>
<organism evidence="6 7">
    <name type="scientific">Candidatus Azambacteria bacterium RIFCSPLOWO2_01_FULL_37_9</name>
    <dbReference type="NCBI Taxonomy" id="1797297"/>
    <lineage>
        <taxon>Bacteria</taxon>
        <taxon>Candidatus Azamiibacteriota</taxon>
    </lineage>
</organism>
<sequence length="576" mass="66176">MELNEFLKQISSLSGDDPQAVDICRRAWEFAQMAHNGQKRASGEPYFNHCVKTAETLIKMKLDAKTIVAGLLHDVAEDTKFTLQDIKKNFGAEIASLVEGATKLGKIKYRGDQQRAENLRKMFLAMAKDIRVVLIKLADRLHNMQTLQYVKPEKQKRIALETMEIYAPLAHRLGIGEIKGQLEDLTFQYLQPDQYKWLIENIAEQYQEREKYVEKIKPVILQELSKENINAIKIDARAKHYWSLYQKLQKYDMNFEKIHDLIALRIVVNTIEECYGALGVLHKLWRPLPGKIKDYIALPKPNGYQSLHTTIFCVDGKITEFQIRTAKMHDEAELGIAAHWLYSEKGKPKTGVKLNEQKFSWVSQLRDWQKKVSGSQEFLENLKIDFFNDRIFALTPKGDAIDLPKGATPIDFAYHIHSDIGDHCSGAKVNEKMVPLSHTLQNGDVVEILIQKKHKPSRAWLEFVKTSIAQNRIRHSLKKEFGVEIAPIKKQSAGYHVEMKISCQDRVGLVKDVSEEIQKLKINIESLNTVANHKHDPAIITITSTIKERNLIERLATKLKQIKNVYEVNYKISSKD</sequence>
<dbReference type="Gene3D" id="3.30.70.260">
    <property type="match status" value="1"/>
</dbReference>
<dbReference type="SMART" id="SM00471">
    <property type="entry name" value="HDc"/>
    <property type="match status" value="1"/>
</dbReference>
<dbReference type="InterPro" id="IPR006674">
    <property type="entry name" value="HD_domain"/>
</dbReference>
<dbReference type="Pfam" id="PF04607">
    <property type="entry name" value="RelA_SpoT"/>
    <property type="match status" value="1"/>
</dbReference>
<dbReference type="InterPro" id="IPR004811">
    <property type="entry name" value="RelA/Spo_fam"/>
</dbReference>
<dbReference type="PROSITE" id="PS51880">
    <property type="entry name" value="TGS"/>
    <property type="match status" value="1"/>
</dbReference>
<dbReference type="SUPFAM" id="SSF109604">
    <property type="entry name" value="HD-domain/PDEase-like"/>
    <property type="match status" value="1"/>
</dbReference>
<dbReference type="FunFam" id="1.10.3210.10:FF:000001">
    <property type="entry name" value="GTP pyrophosphokinase RelA"/>
    <property type="match status" value="1"/>
</dbReference>
<dbReference type="GO" id="GO:0015969">
    <property type="term" value="P:guanosine tetraphosphate metabolic process"/>
    <property type="evidence" value="ECO:0007669"/>
    <property type="project" value="InterPro"/>
</dbReference>
<comment type="caution">
    <text evidence="6">The sequence shown here is derived from an EMBL/GenBank/DDBJ whole genome shotgun (WGS) entry which is preliminary data.</text>
</comment>
<dbReference type="InterPro" id="IPR002912">
    <property type="entry name" value="ACT_dom"/>
</dbReference>
<dbReference type="InterPro" id="IPR043519">
    <property type="entry name" value="NT_sf"/>
</dbReference>
<dbReference type="Pfam" id="PF13291">
    <property type="entry name" value="ACT_4"/>
    <property type="match status" value="1"/>
</dbReference>
<dbReference type="Gene3D" id="1.10.3210.10">
    <property type="entry name" value="Hypothetical protein af1432"/>
    <property type="match status" value="1"/>
</dbReference>
<dbReference type="PANTHER" id="PTHR21262:SF31">
    <property type="entry name" value="GTP PYROPHOSPHOKINASE"/>
    <property type="match status" value="1"/>
</dbReference>
<feature type="domain" description="TGS" evidence="5">
    <location>
        <begin position="389"/>
        <end position="450"/>
    </location>
</feature>
<dbReference type="InterPro" id="IPR003607">
    <property type="entry name" value="HD/PDEase_dom"/>
</dbReference>
<reference evidence="6 7" key="1">
    <citation type="journal article" date="2016" name="Nat. Commun.">
        <title>Thousands of microbial genomes shed light on interconnected biogeochemical processes in an aquifer system.</title>
        <authorList>
            <person name="Anantharaman K."/>
            <person name="Brown C.T."/>
            <person name="Hug L.A."/>
            <person name="Sharon I."/>
            <person name="Castelle C.J."/>
            <person name="Probst A.J."/>
            <person name="Thomas B.C."/>
            <person name="Singh A."/>
            <person name="Wilkins M.J."/>
            <person name="Karaoz U."/>
            <person name="Brodie E.L."/>
            <person name="Williams K.H."/>
            <person name="Hubbard S.S."/>
            <person name="Banfield J.F."/>
        </authorList>
    </citation>
    <scope>NUCLEOTIDE SEQUENCE [LARGE SCALE GENOMIC DNA]</scope>
</reference>
<proteinExistence type="inferred from homology"/>
<dbReference type="CDD" id="cd00077">
    <property type="entry name" value="HDc"/>
    <property type="match status" value="1"/>
</dbReference>
<name>A0A1F5C7M1_9BACT</name>
<dbReference type="Pfam" id="PF02824">
    <property type="entry name" value="TGS"/>
    <property type="match status" value="1"/>
</dbReference>
<dbReference type="InterPro" id="IPR012676">
    <property type="entry name" value="TGS-like"/>
</dbReference>
<evidence type="ECO:0000256" key="1">
    <source>
        <dbReference type="ARBA" id="ARBA00025704"/>
    </source>
</evidence>
<dbReference type="CDD" id="cd04876">
    <property type="entry name" value="ACT_RelA-SpoT"/>
    <property type="match status" value="1"/>
</dbReference>
<dbReference type="InterPro" id="IPR045865">
    <property type="entry name" value="ACT-like_dom_sf"/>
</dbReference>
<accession>A0A1F5C7M1</accession>
<protein>
    <recommendedName>
        <fullName evidence="8">(P)ppGpp synthetase</fullName>
    </recommendedName>
</protein>
<dbReference type="CDD" id="cd05399">
    <property type="entry name" value="NT_Rel-Spo_like"/>
    <property type="match status" value="1"/>
</dbReference>
<evidence type="ECO:0000259" key="5">
    <source>
        <dbReference type="PROSITE" id="PS51880"/>
    </source>
</evidence>
<dbReference type="AlphaFoldDB" id="A0A1F5C7M1"/>
<dbReference type="PROSITE" id="PS51831">
    <property type="entry name" value="HD"/>
    <property type="match status" value="1"/>
</dbReference>
<dbReference type="Pfam" id="PF13328">
    <property type="entry name" value="HD_4"/>
    <property type="match status" value="1"/>
</dbReference>
<evidence type="ECO:0000259" key="3">
    <source>
        <dbReference type="PROSITE" id="PS51671"/>
    </source>
</evidence>
<dbReference type="NCBIfam" id="TIGR00691">
    <property type="entry name" value="spoT_relA"/>
    <property type="match status" value="1"/>
</dbReference>
<evidence type="ECO:0000259" key="4">
    <source>
        <dbReference type="PROSITE" id="PS51831"/>
    </source>
</evidence>